<evidence type="ECO:0000313" key="1">
    <source>
        <dbReference type="EMBL" id="QJA76962.1"/>
    </source>
</evidence>
<protein>
    <submittedName>
        <fullName evidence="1">Uncharacterized protein</fullName>
    </submittedName>
</protein>
<organism evidence="1">
    <name type="scientific">viral metagenome</name>
    <dbReference type="NCBI Taxonomy" id="1070528"/>
    <lineage>
        <taxon>unclassified sequences</taxon>
        <taxon>metagenomes</taxon>
        <taxon>organismal metagenomes</taxon>
    </lineage>
</organism>
<reference evidence="1" key="1">
    <citation type="submission" date="2020-03" db="EMBL/GenBank/DDBJ databases">
        <title>The deep terrestrial virosphere.</title>
        <authorList>
            <person name="Holmfeldt K."/>
            <person name="Nilsson E."/>
            <person name="Simone D."/>
            <person name="Lopez-Fernandez M."/>
            <person name="Wu X."/>
            <person name="de Brujin I."/>
            <person name="Lundin D."/>
            <person name="Andersson A."/>
            <person name="Bertilsson S."/>
            <person name="Dopson M."/>
        </authorList>
    </citation>
    <scope>NUCLEOTIDE SEQUENCE</scope>
    <source>
        <strain evidence="1">MM415A01388</strain>
    </source>
</reference>
<proteinExistence type="predicted"/>
<dbReference type="AlphaFoldDB" id="A0A6M3K5X8"/>
<sequence>MNTAVKQKEKEIFKNAMNIALLKDGRTPNRIARSLEIDDAGFYRLRDGKNLPDIRNYLKLKRWMESLGIDLDRMIEAV</sequence>
<accession>A0A6M3K5X8</accession>
<dbReference type="EMBL" id="MT142255">
    <property type="protein sequence ID" value="QJA76962.1"/>
    <property type="molecule type" value="Genomic_DNA"/>
</dbReference>
<name>A0A6M3K5X8_9ZZZZ</name>
<gene>
    <name evidence="1" type="ORF">MM415A01388_0006</name>
</gene>